<evidence type="ECO:0000313" key="2">
    <source>
        <dbReference type="Proteomes" id="UP001162483"/>
    </source>
</evidence>
<dbReference type="EMBL" id="CATNWA010012328">
    <property type="protein sequence ID" value="CAI9563224.1"/>
    <property type="molecule type" value="Genomic_DNA"/>
</dbReference>
<organism evidence="1 2">
    <name type="scientific">Staurois parvus</name>
    <dbReference type="NCBI Taxonomy" id="386267"/>
    <lineage>
        <taxon>Eukaryota</taxon>
        <taxon>Metazoa</taxon>
        <taxon>Chordata</taxon>
        <taxon>Craniata</taxon>
        <taxon>Vertebrata</taxon>
        <taxon>Euteleostomi</taxon>
        <taxon>Amphibia</taxon>
        <taxon>Batrachia</taxon>
        <taxon>Anura</taxon>
        <taxon>Neobatrachia</taxon>
        <taxon>Ranoidea</taxon>
        <taxon>Ranidae</taxon>
        <taxon>Staurois</taxon>
    </lineage>
</organism>
<keyword evidence="2" id="KW-1185">Reference proteome</keyword>
<reference evidence="1" key="1">
    <citation type="submission" date="2023-05" db="EMBL/GenBank/DDBJ databases">
        <authorList>
            <person name="Stuckert A."/>
        </authorList>
    </citation>
    <scope>NUCLEOTIDE SEQUENCE</scope>
</reference>
<gene>
    <name evidence="1" type="ORF">SPARVUS_LOCUS5707954</name>
</gene>
<dbReference type="PANTHER" id="PTHR15644">
    <property type="entry name" value="OSTEOPETROSIS ASSOCIATED TRANSMEMBRANE PROTEIN 1"/>
    <property type="match status" value="1"/>
</dbReference>
<name>A0ABN9CTZ9_9NEOB</name>
<dbReference type="PANTHER" id="PTHR15644:SF2">
    <property type="entry name" value="OSTEOPETROSIS-ASSOCIATED TRANSMEMBRANE PROTEIN 1"/>
    <property type="match status" value="1"/>
</dbReference>
<proteinExistence type="predicted"/>
<comment type="caution">
    <text evidence="1">The sequence shown here is derived from an EMBL/GenBank/DDBJ whole genome shotgun (WGS) entry which is preliminary data.</text>
</comment>
<dbReference type="Proteomes" id="UP001162483">
    <property type="component" value="Unassembled WGS sequence"/>
</dbReference>
<dbReference type="InterPro" id="IPR019172">
    <property type="entry name" value="Osteopetrosis-assoc_TM_1"/>
</dbReference>
<dbReference type="Pfam" id="PF09777">
    <property type="entry name" value="OSTMP1"/>
    <property type="match status" value="1"/>
</dbReference>
<evidence type="ECO:0000313" key="1">
    <source>
        <dbReference type="EMBL" id="CAI9563224.1"/>
    </source>
</evidence>
<accession>A0ABN9CTZ9</accession>
<protein>
    <submittedName>
        <fullName evidence="1">Uncharacterized protein</fullName>
    </submittedName>
</protein>
<sequence>MSLLLCEVPLAMGWLVNPQISDSSDLAARSAWAEQLSLSLLPPYSLSPDHPVDPNMCIQILHEFANNSGDLSSCLASMAWPVRVCQHCYKEYAQIKATMNKIGSPLQNSSTVSCGTTLLRSDRVQVIVALYNFFDDVWTASKCASCLQTDEQHRCTEYHG</sequence>